<dbReference type="Proteomes" id="UP000811844">
    <property type="component" value="Unassembled WGS sequence"/>
</dbReference>
<dbReference type="SUPFAM" id="SSF81342">
    <property type="entry name" value="Transmembrane di-heme cytochromes"/>
    <property type="match status" value="1"/>
</dbReference>
<dbReference type="InterPro" id="IPR011577">
    <property type="entry name" value="Cyt_b561_bac/Ni-Hgenase"/>
</dbReference>
<name>A0ABS5I346_9GAMM</name>
<evidence type="ECO:0000256" key="7">
    <source>
        <dbReference type="ARBA" id="ARBA00022723"/>
    </source>
</evidence>
<keyword evidence="6 13" id="KW-0812">Transmembrane</keyword>
<evidence type="ECO:0000256" key="1">
    <source>
        <dbReference type="ARBA" id="ARBA00001970"/>
    </source>
</evidence>
<comment type="cofactor">
    <cofactor evidence="1">
        <name>heme b</name>
        <dbReference type="ChEBI" id="CHEBI:60344"/>
    </cofactor>
</comment>
<keyword evidence="10" id="KW-0408">Iron</keyword>
<keyword evidence="7" id="KW-0479">Metal-binding</keyword>
<keyword evidence="16" id="KW-1185">Reference proteome</keyword>
<sequence>MFKNQLSGYGIIAILLHWLSAALIIGLFGLGWWMVDLSYYSQWYQQAPHIHKSVGLILLLLTLLRLLWNMVNIKPAPLAQHKKWQQLSARWAQRSMYLIMLSIMFSGVLISTADGRSIWVFDWFELPAPKVLIADQAVVAGNIHQWLAYTLIGLVFIHTLAALKHHFFDKDQTLMRMLKLKNAK</sequence>
<dbReference type="PANTHER" id="PTHR30529:SF1">
    <property type="entry name" value="CYTOCHROME B561 HOMOLOG 2"/>
    <property type="match status" value="1"/>
</dbReference>
<accession>A0ABS5I346</accession>
<dbReference type="EMBL" id="JAAIKR010000008">
    <property type="protein sequence ID" value="MBR9728238.1"/>
    <property type="molecule type" value="Genomic_DNA"/>
</dbReference>
<protein>
    <submittedName>
        <fullName evidence="15">Cytochrome b</fullName>
    </submittedName>
</protein>
<dbReference type="PANTHER" id="PTHR30529">
    <property type="entry name" value="CYTOCHROME B561"/>
    <property type="match status" value="1"/>
</dbReference>
<evidence type="ECO:0000256" key="6">
    <source>
        <dbReference type="ARBA" id="ARBA00022692"/>
    </source>
</evidence>
<evidence type="ECO:0000256" key="10">
    <source>
        <dbReference type="ARBA" id="ARBA00023004"/>
    </source>
</evidence>
<dbReference type="RefSeq" id="WP_153662791.1">
    <property type="nucleotide sequence ID" value="NZ_JAAIKR010000008.1"/>
</dbReference>
<keyword evidence="11 13" id="KW-0472">Membrane</keyword>
<comment type="similarity">
    <text evidence="12">Belongs to the cytochrome b561 family.</text>
</comment>
<dbReference type="Gene3D" id="1.20.950.20">
    <property type="entry name" value="Transmembrane di-heme cytochromes, Chain C"/>
    <property type="match status" value="1"/>
</dbReference>
<evidence type="ECO:0000256" key="4">
    <source>
        <dbReference type="ARBA" id="ARBA00022475"/>
    </source>
</evidence>
<evidence type="ECO:0000256" key="11">
    <source>
        <dbReference type="ARBA" id="ARBA00023136"/>
    </source>
</evidence>
<organism evidence="15 16">
    <name type="scientific">Shewanella intestini</name>
    <dbReference type="NCBI Taxonomy" id="2017544"/>
    <lineage>
        <taxon>Bacteria</taxon>
        <taxon>Pseudomonadati</taxon>
        <taxon>Pseudomonadota</taxon>
        <taxon>Gammaproteobacteria</taxon>
        <taxon>Alteromonadales</taxon>
        <taxon>Shewanellaceae</taxon>
        <taxon>Shewanella</taxon>
    </lineage>
</organism>
<feature type="transmembrane region" description="Helical" evidence="13">
    <location>
        <begin position="94"/>
        <end position="113"/>
    </location>
</feature>
<dbReference type="Pfam" id="PF01292">
    <property type="entry name" value="Ni_hydr_CYTB"/>
    <property type="match status" value="1"/>
</dbReference>
<keyword evidence="4" id="KW-1003">Cell membrane</keyword>
<keyword evidence="5" id="KW-0349">Heme</keyword>
<feature type="domain" description="Cytochrome b561 bacterial/Ni-hydrogenase" evidence="14">
    <location>
        <begin position="9"/>
        <end position="178"/>
    </location>
</feature>
<feature type="transmembrane region" description="Helical" evidence="13">
    <location>
        <begin position="54"/>
        <end position="73"/>
    </location>
</feature>
<evidence type="ECO:0000256" key="2">
    <source>
        <dbReference type="ARBA" id="ARBA00004651"/>
    </source>
</evidence>
<comment type="subcellular location">
    <subcellularLocation>
        <location evidence="2">Cell membrane</location>
        <topology evidence="2">Multi-pass membrane protein</topology>
    </subcellularLocation>
</comment>
<evidence type="ECO:0000259" key="14">
    <source>
        <dbReference type="Pfam" id="PF01292"/>
    </source>
</evidence>
<evidence type="ECO:0000256" key="8">
    <source>
        <dbReference type="ARBA" id="ARBA00022982"/>
    </source>
</evidence>
<evidence type="ECO:0000256" key="13">
    <source>
        <dbReference type="SAM" id="Phobius"/>
    </source>
</evidence>
<proteinExistence type="inferred from homology"/>
<evidence type="ECO:0000256" key="5">
    <source>
        <dbReference type="ARBA" id="ARBA00022617"/>
    </source>
</evidence>
<evidence type="ECO:0000256" key="3">
    <source>
        <dbReference type="ARBA" id="ARBA00022448"/>
    </source>
</evidence>
<feature type="transmembrane region" description="Helical" evidence="13">
    <location>
        <begin position="146"/>
        <end position="167"/>
    </location>
</feature>
<feature type="transmembrane region" description="Helical" evidence="13">
    <location>
        <begin position="12"/>
        <end position="34"/>
    </location>
</feature>
<keyword evidence="9 13" id="KW-1133">Transmembrane helix</keyword>
<evidence type="ECO:0000256" key="12">
    <source>
        <dbReference type="ARBA" id="ARBA00037975"/>
    </source>
</evidence>
<keyword evidence="3" id="KW-0813">Transport</keyword>
<evidence type="ECO:0000313" key="16">
    <source>
        <dbReference type="Proteomes" id="UP000811844"/>
    </source>
</evidence>
<dbReference type="InterPro" id="IPR052168">
    <property type="entry name" value="Cytochrome_b561_oxidase"/>
</dbReference>
<keyword evidence="8" id="KW-0249">Electron transport</keyword>
<evidence type="ECO:0000313" key="15">
    <source>
        <dbReference type="EMBL" id="MBR9728238.1"/>
    </source>
</evidence>
<reference evidence="15 16" key="1">
    <citation type="submission" date="2020-02" db="EMBL/GenBank/DDBJ databases">
        <title>Shewanella WXL01 sp. nov., a marine bacterium isolated from green algae in Luhuitou Fringing Reef (Northern South China Sea).</title>
        <authorList>
            <person name="Wang X."/>
        </authorList>
    </citation>
    <scope>NUCLEOTIDE SEQUENCE [LARGE SCALE GENOMIC DNA]</scope>
    <source>
        <strain evidence="15 16">MCCC 1A01895</strain>
    </source>
</reference>
<evidence type="ECO:0000256" key="9">
    <source>
        <dbReference type="ARBA" id="ARBA00022989"/>
    </source>
</evidence>
<comment type="caution">
    <text evidence="15">The sequence shown here is derived from an EMBL/GenBank/DDBJ whole genome shotgun (WGS) entry which is preliminary data.</text>
</comment>
<gene>
    <name evidence="15" type="ORF">G3R48_09640</name>
</gene>
<dbReference type="InterPro" id="IPR016174">
    <property type="entry name" value="Di-haem_cyt_TM"/>
</dbReference>